<dbReference type="PROSITE" id="PS50082">
    <property type="entry name" value="WD_REPEATS_2"/>
    <property type="match status" value="1"/>
</dbReference>
<evidence type="ECO:0000256" key="1">
    <source>
        <dbReference type="ARBA" id="ARBA00022574"/>
    </source>
</evidence>
<dbReference type="InterPro" id="IPR019734">
    <property type="entry name" value="TPR_rpt"/>
</dbReference>
<reference evidence="5 6" key="1">
    <citation type="submission" date="2016-02" db="EMBL/GenBank/DDBJ databases">
        <title>Genome analysis of coral dinoflagellate symbionts highlights evolutionary adaptations to a symbiotic lifestyle.</title>
        <authorList>
            <person name="Aranda M."/>
            <person name="Li Y."/>
            <person name="Liew Y.J."/>
            <person name="Baumgarten S."/>
            <person name="Simakov O."/>
            <person name="Wilson M."/>
            <person name="Piel J."/>
            <person name="Ashoor H."/>
            <person name="Bougouffa S."/>
            <person name="Bajic V.B."/>
            <person name="Ryu T."/>
            <person name="Ravasi T."/>
            <person name="Bayer T."/>
            <person name="Micklem G."/>
            <person name="Kim H."/>
            <person name="Bhak J."/>
            <person name="Lajeunesse T.C."/>
            <person name="Voolstra C.R."/>
        </authorList>
    </citation>
    <scope>NUCLEOTIDE SEQUENCE [LARGE SCALE GENOMIC DNA]</scope>
    <source>
        <strain evidence="5 6">CCMP2467</strain>
    </source>
</reference>
<dbReference type="PANTHER" id="PTHR15574:SF21">
    <property type="entry name" value="DDB1- AND CUL4-ASSOCIATED FACTOR 8"/>
    <property type="match status" value="1"/>
</dbReference>
<evidence type="ECO:0000256" key="4">
    <source>
        <dbReference type="SAM" id="MobiDB-lite"/>
    </source>
</evidence>
<dbReference type="Gene3D" id="1.25.40.10">
    <property type="entry name" value="Tetratricopeptide repeat domain"/>
    <property type="match status" value="1"/>
</dbReference>
<gene>
    <name evidence="5" type="primary">DCAF8</name>
    <name evidence="5" type="ORF">AK812_SmicGene8168</name>
</gene>
<keyword evidence="2" id="KW-0677">Repeat</keyword>
<dbReference type="SUPFAM" id="SSF50978">
    <property type="entry name" value="WD40 repeat-like"/>
    <property type="match status" value="1"/>
</dbReference>
<dbReference type="Pfam" id="PF00400">
    <property type="entry name" value="WD40"/>
    <property type="match status" value="1"/>
</dbReference>
<dbReference type="OrthoDB" id="4869960at2759"/>
<dbReference type="InterPro" id="IPR036322">
    <property type="entry name" value="WD40_repeat_dom_sf"/>
</dbReference>
<dbReference type="Proteomes" id="UP000186817">
    <property type="component" value="Unassembled WGS sequence"/>
</dbReference>
<name>A0A1Q9ELK9_SYMMI</name>
<feature type="repeat" description="WD" evidence="3">
    <location>
        <begin position="66"/>
        <end position="99"/>
    </location>
</feature>
<dbReference type="GO" id="GO:0080008">
    <property type="term" value="C:Cul4-RING E3 ubiquitin ligase complex"/>
    <property type="evidence" value="ECO:0007669"/>
    <property type="project" value="TreeGrafter"/>
</dbReference>
<proteinExistence type="predicted"/>
<dbReference type="EMBL" id="LSRX01000120">
    <property type="protein sequence ID" value="OLQ08329.1"/>
    <property type="molecule type" value="Genomic_DNA"/>
</dbReference>
<dbReference type="GO" id="GO:0005737">
    <property type="term" value="C:cytoplasm"/>
    <property type="evidence" value="ECO:0007669"/>
    <property type="project" value="TreeGrafter"/>
</dbReference>
<evidence type="ECO:0000256" key="3">
    <source>
        <dbReference type="PROSITE-ProRule" id="PRU00221"/>
    </source>
</evidence>
<dbReference type="PANTHER" id="PTHR15574">
    <property type="entry name" value="WD REPEAT DOMAIN-CONTAINING FAMILY"/>
    <property type="match status" value="1"/>
</dbReference>
<dbReference type="InterPro" id="IPR011990">
    <property type="entry name" value="TPR-like_helical_dom_sf"/>
</dbReference>
<evidence type="ECO:0000256" key="2">
    <source>
        <dbReference type="ARBA" id="ARBA00022737"/>
    </source>
</evidence>
<feature type="compositionally biased region" description="Low complexity" evidence="4">
    <location>
        <begin position="460"/>
        <end position="474"/>
    </location>
</feature>
<dbReference type="SMART" id="SM00028">
    <property type="entry name" value="TPR"/>
    <property type="match status" value="3"/>
</dbReference>
<protein>
    <submittedName>
        <fullName evidence="5">DDB1-and CUL4-associated factor 8</fullName>
    </submittedName>
</protein>
<feature type="compositionally biased region" description="Polar residues" evidence="4">
    <location>
        <begin position="444"/>
        <end position="459"/>
    </location>
</feature>
<organism evidence="5 6">
    <name type="scientific">Symbiodinium microadriaticum</name>
    <name type="common">Dinoflagellate</name>
    <name type="synonym">Zooxanthella microadriatica</name>
    <dbReference type="NCBI Taxonomy" id="2951"/>
    <lineage>
        <taxon>Eukaryota</taxon>
        <taxon>Sar</taxon>
        <taxon>Alveolata</taxon>
        <taxon>Dinophyceae</taxon>
        <taxon>Suessiales</taxon>
        <taxon>Symbiodiniaceae</taxon>
        <taxon>Symbiodinium</taxon>
    </lineage>
</organism>
<keyword evidence="1 3" id="KW-0853">WD repeat</keyword>
<dbReference type="InterPro" id="IPR045151">
    <property type="entry name" value="DCAF8"/>
</dbReference>
<keyword evidence="6" id="KW-1185">Reference proteome</keyword>
<sequence>MAAASRLRVHALPRLPSFVNRGDGSQNCSLAQAAAEQPQQEQANGLRRCFQRSRSWVHRFEVTSVLNGHRGCVNTIRWSSDGEILVSGSDDMMVHLWRLGPHLSGQATRPSACLPTLHRHNIFDAIMTGDKQSIVSCGADGYVCLTDIYSGQKMKLFEPDRGHFFAFKIATLPDSLGRTFFVSCSDGCVRRFDLREDDHAIAVNTGGIGLAGLSVNPARTNTIAVGGNDPFLRIYDIRTLRMHLEPGAATDMALTPAVSLHSTENMIRKQRYGMASSLFSRSEVGISGVCWSSSGQSLLANYRGGEIELFDVGPSATSETDVALAEKTTHISLPSEACSAVTLPASSVLLSSRRSFEGRPNEETCAKEVQFLCGEAAVGSGGDCGNFYVWDVSSGGLLKKLRADRHIVNCVAPHPTWPLVATSGIDSEIKVFDVADVKVSVPRSGSFSGITSQSQEAQETGSGTSPSPSDSDPSPELPEHADVAFQEAAVEEATAFRRQGNEAVGQADWISALGFYDQALQRLRFAQGGTLRSETESLELDVRLRCAFCSLNLEEFDSAVVHCNRVIQLDAYNTQAFCRRAVAHGGLLDFAAAYSDIDAAASLAPEDSDIARIRSRLKKHEKRQLKGWRR</sequence>
<evidence type="ECO:0000313" key="5">
    <source>
        <dbReference type="EMBL" id="OLQ08329.1"/>
    </source>
</evidence>
<dbReference type="SMART" id="SM00320">
    <property type="entry name" value="WD40"/>
    <property type="match status" value="6"/>
</dbReference>
<dbReference type="InterPro" id="IPR001680">
    <property type="entry name" value="WD40_rpt"/>
</dbReference>
<dbReference type="OMA" id="CAEDMND"/>
<dbReference type="PROSITE" id="PS50294">
    <property type="entry name" value="WD_REPEATS_REGION"/>
    <property type="match status" value="1"/>
</dbReference>
<feature type="region of interest" description="Disordered" evidence="4">
    <location>
        <begin position="444"/>
        <end position="478"/>
    </location>
</feature>
<comment type="caution">
    <text evidence="5">The sequence shown here is derived from an EMBL/GenBank/DDBJ whole genome shotgun (WGS) entry which is preliminary data.</text>
</comment>
<dbReference type="AlphaFoldDB" id="A0A1Q9ELK9"/>
<dbReference type="SUPFAM" id="SSF48452">
    <property type="entry name" value="TPR-like"/>
    <property type="match status" value="1"/>
</dbReference>
<evidence type="ECO:0000313" key="6">
    <source>
        <dbReference type="Proteomes" id="UP000186817"/>
    </source>
</evidence>
<dbReference type="Gene3D" id="2.130.10.10">
    <property type="entry name" value="YVTN repeat-like/Quinoprotein amine dehydrogenase"/>
    <property type="match status" value="2"/>
</dbReference>
<accession>A0A1Q9ELK9</accession>
<dbReference type="InterPro" id="IPR015943">
    <property type="entry name" value="WD40/YVTN_repeat-like_dom_sf"/>
</dbReference>